<name>K4ER54_9BBAC</name>
<proteinExistence type="predicted"/>
<protein>
    <submittedName>
        <fullName evidence="1">Uncharacterized protein</fullName>
    </submittedName>
</protein>
<keyword evidence="2" id="KW-1185">Reference proteome</keyword>
<dbReference type="EMBL" id="JN408834">
    <property type="protein sequence ID" value="AER41449.1"/>
    <property type="molecule type" value="Genomic_DNA"/>
</dbReference>
<sequence>MLPQKEDVYIAAGFRSVNVRNFIGQRHRIMFRIIGKEIYIHRSFLWMVQPQRRPKGVHGYIGHKQMVEQVNRIRAKHYYTYDKYKNYRRLAWQFWYYVKHRVLLYIYNNRYTDRPRVNSVWNMCKNMVLNYHKSQMSDLCFDNFFDSDKTINYFNKNPNRLRKLYQIFAYRDESSKDQKILRECMYFLKSVNPDKYY</sequence>
<dbReference type="GeneID" id="13842655"/>
<dbReference type="RefSeq" id="YP_006908531.1">
    <property type="nucleotide sequence ID" value="NC_018875.1"/>
</dbReference>
<accession>K4ER54</accession>
<organism evidence="1 2">
    <name type="scientific">Epinotia aporema granulovirus</name>
    <dbReference type="NCBI Taxonomy" id="166056"/>
    <lineage>
        <taxon>Viruses</taxon>
        <taxon>Viruses incertae sedis</taxon>
        <taxon>Naldaviricetes</taxon>
        <taxon>Lefavirales</taxon>
        <taxon>Baculoviridae</taxon>
        <taxon>Betabaculovirus</taxon>
        <taxon>Betabaculovirus epaporemae</taxon>
    </lineage>
</organism>
<reference evidence="1 2" key="1">
    <citation type="journal article" date="2012" name="BMC Genomics">
        <title>Genome of Epinotia aporema granulovirus (EpapGV), a polyorganotropic fast killing betabaculovirus with a novel thymidylate kinase gene.</title>
        <authorList>
            <person name="Ferrelli M.L."/>
            <person name="Salvador R."/>
            <person name="Biedma M.E."/>
            <person name="Berretta M.F."/>
            <person name="Haase S."/>
            <person name="Sciocco-Cap A."/>
            <person name="Ghiringhelli P.D."/>
            <person name="Romanowski V."/>
        </authorList>
    </citation>
    <scope>NUCLEOTIDE SEQUENCE [LARGE SCALE GENOMIC DNA]</scope>
</reference>
<dbReference type="KEGG" id="vg:13842655"/>
<evidence type="ECO:0000313" key="1">
    <source>
        <dbReference type="EMBL" id="AER41449.1"/>
    </source>
</evidence>
<dbReference type="Proteomes" id="UP000201571">
    <property type="component" value="Segment"/>
</dbReference>
<evidence type="ECO:0000313" key="2">
    <source>
        <dbReference type="Proteomes" id="UP000201571"/>
    </source>
</evidence>